<sequence>MSWTPKRSLAETDALLVAPGSVHEMETALVDGRLYRVYKNLWPSLREFWLAAVAQFSSDTYIVYENQRFTYDQVHKRAIKVASLLRNVYNIKKGDRVGICSRNCPDYLVVFWACHLIGAVSVLANAWLPLDPLTHCLGLTNCRVVVVDPERADVIQVAAARIMRQTDIEAFLVLELGNRHWRWDGMDSFQRVLDDYSSDGMDVMRSSISITPEDNATILFTSGTTGLPKGVLSTQRQYLTNVLNILYAGMRATLRRGDDFPTQQKSGPQKGMLIAVPLFHVTGCTSFAMMATMTGMKIVLTRKWEIEEAVRLIKREDIAVAGGVPSMVTDLTLSSLVGHPLEGLLFGGCPAPDTLVARAREAFPTATMMQAYGMTEVNSIAVSFSGEDYLARPTSTGLPTPVNDIRIVHDNMVVPPYTVGEVWLHGPNVMSGYWGEPVATNATITKDGWLKTGDLGYLDREGFLYIKDRLKDIIIRGGENIDSVSVENALYSDPRVLEAAAVGVPDEHLGELVATLVTLRPEYVGQVTESILLEQCRGRLPRFAVPVMVLVLNKTFERTPSGKIMKNDLRKLAKRQWEMRKRNSSQKERRPERLANL</sequence>
<evidence type="ECO:0000256" key="2">
    <source>
        <dbReference type="ARBA" id="ARBA00022598"/>
    </source>
</evidence>
<feature type="domain" description="AMP-binding enzyme C-terminal" evidence="6">
    <location>
        <begin position="486"/>
        <end position="563"/>
    </location>
</feature>
<feature type="domain" description="AMP-dependent synthetase/ligase" evidence="5">
    <location>
        <begin position="52"/>
        <end position="434"/>
    </location>
</feature>
<dbReference type="PANTHER" id="PTHR43201:SF5">
    <property type="entry name" value="MEDIUM-CHAIN ACYL-COA LIGASE ACSF2, MITOCHONDRIAL"/>
    <property type="match status" value="1"/>
</dbReference>
<evidence type="ECO:0000256" key="1">
    <source>
        <dbReference type="ARBA" id="ARBA00006432"/>
    </source>
</evidence>
<feature type="region of interest" description="Disordered" evidence="3">
    <location>
        <begin position="577"/>
        <end position="597"/>
    </location>
</feature>
<dbReference type="Proteomes" id="UP000567179">
    <property type="component" value="Unassembled WGS sequence"/>
</dbReference>
<evidence type="ECO:0000256" key="4">
    <source>
        <dbReference type="SAM" id="Phobius"/>
    </source>
</evidence>
<dbReference type="PROSITE" id="PS00455">
    <property type="entry name" value="AMP_BINDING"/>
    <property type="match status" value="1"/>
</dbReference>
<dbReference type="Gene3D" id="3.30.300.30">
    <property type="match status" value="1"/>
</dbReference>
<dbReference type="GO" id="GO:0006631">
    <property type="term" value="P:fatty acid metabolic process"/>
    <property type="evidence" value="ECO:0007669"/>
    <property type="project" value="TreeGrafter"/>
</dbReference>
<protein>
    <recommendedName>
        <fullName evidence="9">AMP-dependent synthetase/ligase domain-containing protein</fullName>
    </recommendedName>
</protein>
<dbReference type="SUPFAM" id="SSF56801">
    <property type="entry name" value="Acetyl-CoA synthetase-like"/>
    <property type="match status" value="1"/>
</dbReference>
<dbReference type="Gene3D" id="3.40.50.12780">
    <property type="entry name" value="N-terminal domain of ligase-like"/>
    <property type="match status" value="1"/>
</dbReference>
<evidence type="ECO:0008006" key="9">
    <source>
        <dbReference type="Google" id="ProtNLM"/>
    </source>
</evidence>
<accession>A0A8H5BFJ7</accession>
<dbReference type="InterPro" id="IPR020845">
    <property type="entry name" value="AMP-binding_CS"/>
</dbReference>
<dbReference type="InterPro" id="IPR045851">
    <property type="entry name" value="AMP-bd_C_sf"/>
</dbReference>
<keyword evidence="4" id="KW-1133">Transmembrane helix</keyword>
<gene>
    <name evidence="7" type="ORF">D9619_001781</name>
</gene>
<evidence type="ECO:0000256" key="3">
    <source>
        <dbReference type="SAM" id="MobiDB-lite"/>
    </source>
</evidence>
<keyword evidence="8" id="KW-1185">Reference proteome</keyword>
<organism evidence="7 8">
    <name type="scientific">Psilocybe cf. subviscida</name>
    <dbReference type="NCBI Taxonomy" id="2480587"/>
    <lineage>
        <taxon>Eukaryota</taxon>
        <taxon>Fungi</taxon>
        <taxon>Dikarya</taxon>
        <taxon>Basidiomycota</taxon>
        <taxon>Agaricomycotina</taxon>
        <taxon>Agaricomycetes</taxon>
        <taxon>Agaricomycetidae</taxon>
        <taxon>Agaricales</taxon>
        <taxon>Agaricineae</taxon>
        <taxon>Strophariaceae</taxon>
        <taxon>Psilocybe</taxon>
    </lineage>
</organism>
<dbReference type="InterPro" id="IPR025110">
    <property type="entry name" value="AMP-bd_C"/>
</dbReference>
<reference evidence="7 8" key="1">
    <citation type="journal article" date="2020" name="ISME J.">
        <title>Uncovering the hidden diversity of litter-decomposition mechanisms in mushroom-forming fungi.</title>
        <authorList>
            <person name="Floudas D."/>
            <person name="Bentzer J."/>
            <person name="Ahren D."/>
            <person name="Johansson T."/>
            <person name="Persson P."/>
            <person name="Tunlid A."/>
        </authorList>
    </citation>
    <scope>NUCLEOTIDE SEQUENCE [LARGE SCALE GENOMIC DNA]</scope>
    <source>
        <strain evidence="7 8">CBS 101986</strain>
    </source>
</reference>
<evidence type="ECO:0000259" key="5">
    <source>
        <dbReference type="Pfam" id="PF00501"/>
    </source>
</evidence>
<evidence type="ECO:0000313" key="7">
    <source>
        <dbReference type="EMBL" id="KAF5322444.1"/>
    </source>
</evidence>
<dbReference type="EMBL" id="JAACJJ010000028">
    <property type="protein sequence ID" value="KAF5322444.1"/>
    <property type="molecule type" value="Genomic_DNA"/>
</dbReference>
<proteinExistence type="inferred from homology"/>
<dbReference type="AlphaFoldDB" id="A0A8H5BFJ7"/>
<dbReference type="InterPro" id="IPR000873">
    <property type="entry name" value="AMP-dep_synth/lig_dom"/>
</dbReference>
<dbReference type="PANTHER" id="PTHR43201">
    <property type="entry name" value="ACYL-COA SYNTHETASE"/>
    <property type="match status" value="1"/>
</dbReference>
<dbReference type="Pfam" id="PF13193">
    <property type="entry name" value="AMP-binding_C"/>
    <property type="match status" value="1"/>
</dbReference>
<keyword evidence="4" id="KW-0472">Membrane</keyword>
<keyword evidence="4" id="KW-0812">Transmembrane</keyword>
<feature type="transmembrane region" description="Helical" evidence="4">
    <location>
        <begin position="107"/>
        <end position="128"/>
    </location>
</feature>
<comment type="similarity">
    <text evidence="1">Belongs to the ATP-dependent AMP-binding enzyme family.</text>
</comment>
<comment type="caution">
    <text evidence="7">The sequence shown here is derived from an EMBL/GenBank/DDBJ whole genome shotgun (WGS) entry which is preliminary data.</text>
</comment>
<dbReference type="GO" id="GO:0031956">
    <property type="term" value="F:medium-chain fatty acid-CoA ligase activity"/>
    <property type="evidence" value="ECO:0007669"/>
    <property type="project" value="TreeGrafter"/>
</dbReference>
<dbReference type="OrthoDB" id="10253115at2759"/>
<evidence type="ECO:0000259" key="6">
    <source>
        <dbReference type="Pfam" id="PF13193"/>
    </source>
</evidence>
<name>A0A8H5BFJ7_9AGAR</name>
<dbReference type="InterPro" id="IPR042099">
    <property type="entry name" value="ANL_N_sf"/>
</dbReference>
<evidence type="ECO:0000313" key="8">
    <source>
        <dbReference type="Proteomes" id="UP000567179"/>
    </source>
</evidence>
<dbReference type="Pfam" id="PF00501">
    <property type="entry name" value="AMP-binding"/>
    <property type="match status" value="1"/>
</dbReference>
<keyword evidence="2" id="KW-0436">Ligase</keyword>